<feature type="transmembrane region" description="Helical" evidence="2">
    <location>
        <begin position="83"/>
        <end position="102"/>
    </location>
</feature>
<evidence type="ECO:0000313" key="4">
    <source>
        <dbReference type="EMBL" id="EPE02681.1"/>
    </source>
</evidence>
<dbReference type="PANTHER" id="PTHR33741:SF5">
    <property type="entry name" value="TRANSMEMBRANE PROTEIN DDB_G0269096-RELATED"/>
    <property type="match status" value="1"/>
</dbReference>
<dbReference type="eggNOG" id="ENOG502S3SU">
    <property type="taxonomic scope" value="Eukaryota"/>
</dbReference>
<feature type="compositionally biased region" description="Low complexity" evidence="1">
    <location>
        <begin position="296"/>
        <end position="310"/>
    </location>
</feature>
<feature type="transmembrane region" description="Helical" evidence="2">
    <location>
        <begin position="184"/>
        <end position="206"/>
    </location>
</feature>
<evidence type="ECO:0000256" key="1">
    <source>
        <dbReference type="SAM" id="MobiDB-lite"/>
    </source>
</evidence>
<keyword evidence="2" id="KW-0472">Membrane</keyword>
<dbReference type="Proteomes" id="UP000016923">
    <property type="component" value="Unassembled WGS sequence"/>
</dbReference>
<keyword evidence="5" id="KW-1185">Reference proteome</keyword>
<dbReference type="VEuPathDB" id="FungiDB:F503_04030"/>
<protein>
    <submittedName>
        <fullName evidence="4">Hpp family protein</fullName>
    </submittedName>
</protein>
<gene>
    <name evidence="4" type="ORF">F503_04030</name>
</gene>
<feature type="region of interest" description="Disordered" evidence="1">
    <location>
        <begin position="229"/>
        <end position="310"/>
    </location>
</feature>
<organism evidence="4 5">
    <name type="scientific">Ophiostoma piceae (strain UAMH 11346)</name>
    <name type="common">Sap stain fungus</name>
    <dbReference type="NCBI Taxonomy" id="1262450"/>
    <lineage>
        <taxon>Eukaryota</taxon>
        <taxon>Fungi</taxon>
        <taxon>Dikarya</taxon>
        <taxon>Ascomycota</taxon>
        <taxon>Pezizomycotina</taxon>
        <taxon>Sordariomycetes</taxon>
        <taxon>Sordariomycetidae</taxon>
        <taxon>Ophiostomatales</taxon>
        <taxon>Ophiostomataceae</taxon>
        <taxon>Ophiostoma</taxon>
    </lineage>
</organism>
<keyword evidence="2" id="KW-1133">Transmembrane helix</keyword>
<dbReference type="HOGENOM" id="CLU_040397_0_1_1"/>
<feature type="transmembrane region" description="Helical" evidence="2">
    <location>
        <begin position="48"/>
        <end position="71"/>
    </location>
</feature>
<name>S3BTF3_OPHP1</name>
<dbReference type="InterPro" id="IPR007065">
    <property type="entry name" value="HPP"/>
</dbReference>
<keyword evidence="2" id="KW-0812">Transmembrane</keyword>
<dbReference type="OMA" id="SIQWHHP"/>
<dbReference type="AlphaFoldDB" id="S3BTF3"/>
<evidence type="ECO:0000259" key="3">
    <source>
        <dbReference type="Pfam" id="PF04982"/>
    </source>
</evidence>
<feature type="transmembrane region" description="Helical" evidence="2">
    <location>
        <begin position="114"/>
        <end position="132"/>
    </location>
</feature>
<dbReference type="STRING" id="1262450.S3BTF3"/>
<sequence length="343" mass="36581">MPDYRSAAAWQFNIDKYLNRFIVPSLVKHLPSPVAHFMGYRTAPPHKIGNLIVIAWAFIGVFCGVSVVNVVNAHIPAFRADGGTTSITIGSFGAAAVLEFYAIEVPLAQPRNAVFGQVLSSLVGVAVARLFSLAGPVRFHTLRWLAGSIACAAATAVMALTGTVHPPAGATALIAVADENIYDIGWYLVPAVLLGSILMQCIALIINNIQRRYPIYWWSPQEVGQIYKRSPSKAETTTEPEKLEPTESSGRDESLSGPTPVPDVDIENGGIAKGGGNLQNVDPEPGHATFTRSRTLSSGLSASPGAGPEGDQIVITRNAVIVPDSLALRPEERLLLEALSKRL</sequence>
<feature type="compositionally biased region" description="Basic and acidic residues" evidence="1">
    <location>
        <begin position="239"/>
        <end position="254"/>
    </location>
</feature>
<feature type="transmembrane region" description="Helical" evidence="2">
    <location>
        <begin position="144"/>
        <end position="164"/>
    </location>
</feature>
<dbReference type="PANTHER" id="PTHR33741">
    <property type="entry name" value="TRANSMEMBRANE PROTEIN DDB_G0269096-RELATED"/>
    <property type="match status" value="1"/>
</dbReference>
<dbReference type="OrthoDB" id="2016548at2759"/>
<proteinExistence type="predicted"/>
<accession>S3BTF3</accession>
<reference evidence="4 5" key="1">
    <citation type="journal article" date="2013" name="BMC Genomics">
        <title>The genome and transcriptome of the pine saprophyte Ophiostoma piceae, and a comparison with the bark beetle-associated pine pathogen Grosmannia clavigera.</title>
        <authorList>
            <person name="Haridas S."/>
            <person name="Wang Y."/>
            <person name="Lim L."/>
            <person name="Massoumi Alamouti S."/>
            <person name="Jackman S."/>
            <person name="Docking R."/>
            <person name="Robertson G."/>
            <person name="Birol I."/>
            <person name="Bohlmann J."/>
            <person name="Breuil C."/>
        </authorList>
    </citation>
    <scope>NUCLEOTIDE SEQUENCE [LARGE SCALE GENOMIC DNA]</scope>
    <source>
        <strain evidence="4 5">UAMH 11346</strain>
    </source>
</reference>
<dbReference type="Pfam" id="PF04982">
    <property type="entry name" value="TM_HPP"/>
    <property type="match status" value="1"/>
</dbReference>
<feature type="domain" description="HPP transmembrane region" evidence="3">
    <location>
        <begin position="50"/>
        <end position="214"/>
    </location>
</feature>
<evidence type="ECO:0000313" key="5">
    <source>
        <dbReference type="Proteomes" id="UP000016923"/>
    </source>
</evidence>
<evidence type="ECO:0000256" key="2">
    <source>
        <dbReference type="SAM" id="Phobius"/>
    </source>
</evidence>
<dbReference type="InterPro" id="IPR058581">
    <property type="entry name" value="TM_HPP"/>
</dbReference>
<dbReference type="EMBL" id="KE148175">
    <property type="protein sequence ID" value="EPE02681.1"/>
    <property type="molecule type" value="Genomic_DNA"/>
</dbReference>